<protein>
    <submittedName>
        <fullName evidence="2">Uncharacterized protein</fullName>
    </submittedName>
</protein>
<name>A0AAD3TAG3_NEPGR</name>
<feature type="compositionally biased region" description="Basic and acidic residues" evidence="1">
    <location>
        <begin position="56"/>
        <end position="67"/>
    </location>
</feature>
<dbReference type="AlphaFoldDB" id="A0AAD3TAG3"/>
<reference evidence="2" key="1">
    <citation type="submission" date="2023-05" db="EMBL/GenBank/DDBJ databases">
        <title>Nepenthes gracilis genome sequencing.</title>
        <authorList>
            <person name="Fukushima K."/>
        </authorList>
    </citation>
    <scope>NUCLEOTIDE SEQUENCE</scope>
    <source>
        <strain evidence="2">SING2019-196</strain>
    </source>
</reference>
<accession>A0AAD3TAG3</accession>
<dbReference type="EMBL" id="BSYO01000031">
    <property type="protein sequence ID" value="GMH26478.1"/>
    <property type="molecule type" value="Genomic_DNA"/>
</dbReference>
<dbReference type="Proteomes" id="UP001279734">
    <property type="component" value="Unassembled WGS sequence"/>
</dbReference>
<comment type="caution">
    <text evidence="2">The sequence shown here is derived from an EMBL/GenBank/DDBJ whole genome shotgun (WGS) entry which is preliminary data.</text>
</comment>
<evidence type="ECO:0000256" key="1">
    <source>
        <dbReference type="SAM" id="MobiDB-lite"/>
    </source>
</evidence>
<keyword evidence="3" id="KW-1185">Reference proteome</keyword>
<evidence type="ECO:0000313" key="3">
    <source>
        <dbReference type="Proteomes" id="UP001279734"/>
    </source>
</evidence>
<feature type="compositionally biased region" description="Basic and acidic residues" evidence="1">
    <location>
        <begin position="22"/>
        <end position="33"/>
    </location>
</feature>
<gene>
    <name evidence="2" type="ORF">Nepgr_028321</name>
</gene>
<evidence type="ECO:0000313" key="2">
    <source>
        <dbReference type="EMBL" id="GMH26478.1"/>
    </source>
</evidence>
<organism evidence="2 3">
    <name type="scientific">Nepenthes gracilis</name>
    <name type="common">Slender pitcher plant</name>
    <dbReference type="NCBI Taxonomy" id="150966"/>
    <lineage>
        <taxon>Eukaryota</taxon>
        <taxon>Viridiplantae</taxon>
        <taxon>Streptophyta</taxon>
        <taxon>Embryophyta</taxon>
        <taxon>Tracheophyta</taxon>
        <taxon>Spermatophyta</taxon>
        <taxon>Magnoliopsida</taxon>
        <taxon>eudicotyledons</taxon>
        <taxon>Gunneridae</taxon>
        <taxon>Pentapetalae</taxon>
        <taxon>Caryophyllales</taxon>
        <taxon>Nepenthaceae</taxon>
        <taxon>Nepenthes</taxon>
    </lineage>
</organism>
<proteinExistence type="predicted"/>
<feature type="compositionally biased region" description="Low complexity" evidence="1">
    <location>
        <begin position="34"/>
        <end position="44"/>
    </location>
</feature>
<sequence>MGVGKQREAGNQGKKFGGIGVMEKRIEQTRQEEQGSGSEKQGGQNPWGIRGGGRKSRGEGWMRDGNKNRWPRGAGHGRHWQGERRGQEEAGENSFKNKREDRGSLMLRGASRIWRRRRGRQKETGGAGKATAGIRFKF</sequence>
<feature type="region of interest" description="Disordered" evidence="1">
    <location>
        <begin position="1"/>
        <end position="138"/>
    </location>
</feature>
<feature type="compositionally biased region" description="Low complexity" evidence="1">
    <location>
        <begin position="129"/>
        <end position="138"/>
    </location>
</feature>